<dbReference type="AlphaFoldDB" id="A0A1G9WJ77"/>
<name>A0A1G9WJ77_9BACT</name>
<protein>
    <recommendedName>
        <fullName evidence="1">DUF2281 domain-containing protein</fullName>
    </recommendedName>
</protein>
<sequence>MLDFIYKSSKGALMSTQSAEEKKIIESLRALPPEKKTEVIDFIEFLKTKTASAERRSLKNLWSRFSVHISDGEISNLRKEMWGNFPGRDEK</sequence>
<gene>
    <name evidence="2" type="ORF">SAMN05660860_03258</name>
</gene>
<proteinExistence type="predicted"/>
<dbReference type="Proteomes" id="UP000182146">
    <property type="component" value="Unassembled WGS sequence"/>
</dbReference>
<dbReference type="InterPro" id="IPR018739">
    <property type="entry name" value="DUF2281"/>
</dbReference>
<reference evidence="2 3" key="1">
    <citation type="submission" date="2016-10" db="EMBL/GenBank/DDBJ databases">
        <authorList>
            <person name="de Groot N.N."/>
        </authorList>
    </citation>
    <scope>NUCLEOTIDE SEQUENCE [LARGE SCALE GENOMIC DNA]</scope>
    <source>
        <strain evidence="2 3">DSM 17813</strain>
    </source>
</reference>
<accession>A0A1G9WJ77</accession>
<dbReference type="EMBL" id="FNGU01000011">
    <property type="protein sequence ID" value="SDM84417.1"/>
    <property type="molecule type" value="Genomic_DNA"/>
</dbReference>
<evidence type="ECO:0000313" key="3">
    <source>
        <dbReference type="Proteomes" id="UP000182146"/>
    </source>
</evidence>
<dbReference type="STRING" id="392333.SAMN05660860_03258"/>
<evidence type="ECO:0000313" key="2">
    <source>
        <dbReference type="EMBL" id="SDM84417.1"/>
    </source>
</evidence>
<evidence type="ECO:0000259" key="1">
    <source>
        <dbReference type="Pfam" id="PF10047"/>
    </source>
</evidence>
<dbReference type="Pfam" id="PF10047">
    <property type="entry name" value="DUF2281"/>
    <property type="match status" value="1"/>
</dbReference>
<feature type="domain" description="DUF2281" evidence="1">
    <location>
        <begin position="23"/>
        <end position="59"/>
    </location>
</feature>
<dbReference type="RefSeq" id="WP_200889353.1">
    <property type="nucleotide sequence ID" value="NZ_FNGU01000011.1"/>
</dbReference>
<organism evidence="2 3">
    <name type="scientific">Geoalkalibacter ferrihydriticus</name>
    <dbReference type="NCBI Taxonomy" id="392333"/>
    <lineage>
        <taxon>Bacteria</taxon>
        <taxon>Pseudomonadati</taxon>
        <taxon>Thermodesulfobacteriota</taxon>
        <taxon>Desulfuromonadia</taxon>
        <taxon>Desulfuromonadales</taxon>
        <taxon>Geoalkalibacteraceae</taxon>
        <taxon>Geoalkalibacter</taxon>
    </lineage>
</organism>